<dbReference type="InterPro" id="IPR014461">
    <property type="entry name" value="Retromer_complex_Vps17"/>
</dbReference>
<accession>W6MXJ3</accession>
<protein>
    <recommendedName>
        <fullName evidence="1">Vacuolar protein sorting-associated protein 17</fullName>
    </recommendedName>
</protein>
<dbReference type="GO" id="GO:0005829">
    <property type="term" value="C:cytosol"/>
    <property type="evidence" value="ECO:0007669"/>
    <property type="project" value="GOC"/>
</dbReference>
<dbReference type="STRING" id="1382522.W6MXJ3"/>
<dbReference type="OrthoDB" id="9976382at2759"/>
<evidence type="ECO:0000259" key="3">
    <source>
        <dbReference type="Pfam" id="PF00787"/>
    </source>
</evidence>
<evidence type="ECO:0000313" key="5">
    <source>
        <dbReference type="Proteomes" id="UP000019384"/>
    </source>
</evidence>
<organism evidence="4 5">
    <name type="scientific">Kuraishia capsulata CBS 1993</name>
    <dbReference type="NCBI Taxonomy" id="1382522"/>
    <lineage>
        <taxon>Eukaryota</taxon>
        <taxon>Fungi</taxon>
        <taxon>Dikarya</taxon>
        <taxon>Ascomycota</taxon>
        <taxon>Saccharomycotina</taxon>
        <taxon>Pichiomycetes</taxon>
        <taxon>Pichiales</taxon>
        <taxon>Pichiaceae</taxon>
        <taxon>Kuraishia</taxon>
    </lineage>
</organism>
<dbReference type="EMBL" id="HG793130">
    <property type="protein sequence ID" value="CDK28990.1"/>
    <property type="molecule type" value="Genomic_DNA"/>
</dbReference>
<dbReference type="PANTHER" id="PTHR47433:SF1">
    <property type="entry name" value="VACUOLAR PROTEIN SORTING-ASSOCIATED PROTEIN 17"/>
    <property type="match status" value="1"/>
</dbReference>
<dbReference type="GO" id="GO:0005768">
    <property type="term" value="C:endosome"/>
    <property type="evidence" value="ECO:0007669"/>
    <property type="project" value="TreeGrafter"/>
</dbReference>
<evidence type="ECO:0000313" key="4">
    <source>
        <dbReference type="EMBL" id="CDK28990.1"/>
    </source>
</evidence>
<comment type="subunit">
    <text evidence="1">Component of the retromer complex.</text>
</comment>
<evidence type="ECO:0000256" key="1">
    <source>
        <dbReference type="PIRNR" id="PIRNR011791"/>
    </source>
</evidence>
<sequence>MTSAIPYDPEDFDNNPFSEHSVIQTGDGFVGGPVGSVYYNDNGEEQDADPSPQPEQPVAPSVISEDHSKDPDSFFHKEVSQLDLKKFVPERFHAKSFGMAIKVADIEKNGNTSSAYRNPIVKLNAEVRKLPGFRKTAYKEIRRTYKELDALYRYLMYNNIEVFVPALPAIPTLYNFGSIEFQTTLTNLLQDWFNRITSNAILVRNQEFVLFLEQNDFSYSPSKTKPATNSIMATGLKRKTLKQLHPPYDASQELAEFRPLIKSVYLASQGLVRNLEKIAKLEKNANTSISDFYSKLQELSGLELVSQDMANMWLKLNKVLQLANEMELVKHLNFSSVLIEQFLLVTEDTYNIKEALTNRHLLMRELVQAEESTKRKHANISRLKSKSIIDPLKVDEAIKALDAATNWEKELTFQVKRTTYNMLLESREYTDFLTVSLRKTFKQLAQQQIQAERKKLALLHSTKLIPPSDSLARLGREHTTARLKSPSRVPTERNGNSWTSRPKLVFDNESPQKPVTEEYSEYLSDSKASAPVPDLTSKGEVVAEEMSVDAKSAATLLAGSTF</sequence>
<reference evidence="4" key="1">
    <citation type="submission" date="2013-12" db="EMBL/GenBank/DDBJ databases">
        <authorList>
            <person name="Genoscope - CEA"/>
        </authorList>
    </citation>
    <scope>NUCLEOTIDE SEQUENCE</scope>
    <source>
        <strain evidence="4">CBS 1993</strain>
    </source>
</reference>
<feature type="region of interest" description="Disordered" evidence="2">
    <location>
        <begin position="1"/>
        <end position="70"/>
    </location>
</feature>
<dbReference type="GeneID" id="34522367"/>
<dbReference type="Gene3D" id="3.30.1520.10">
    <property type="entry name" value="Phox-like domain"/>
    <property type="match status" value="1"/>
</dbReference>
<proteinExistence type="inferred from homology"/>
<feature type="compositionally biased region" description="Polar residues" evidence="2">
    <location>
        <begin position="15"/>
        <end position="24"/>
    </location>
</feature>
<dbReference type="InterPro" id="IPR036871">
    <property type="entry name" value="PX_dom_sf"/>
</dbReference>
<name>W6MXJ3_9ASCO</name>
<dbReference type="GO" id="GO:0032266">
    <property type="term" value="F:phosphatidylinositol-3-phosphate binding"/>
    <property type="evidence" value="ECO:0007669"/>
    <property type="project" value="TreeGrafter"/>
</dbReference>
<dbReference type="InterPro" id="IPR001683">
    <property type="entry name" value="PX_dom"/>
</dbReference>
<dbReference type="InterPro" id="IPR027267">
    <property type="entry name" value="AH/BAR_dom_sf"/>
</dbReference>
<dbReference type="Proteomes" id="UP000019384">
    <property type="component" value="Unassembled WGS sequence"/>
</dbReference>
<comment type="similarity">
    <text evidence="1">Belongs to the VPS17 family.</text>
</comment>
<evidence type="ECO:0000256" key="2">
    <source>
        <dbReference type="SAM" id="MobiDB-lite"/>
    </source>
</evidence>
<dbReference type="RefSeq" id="XP_022460979.1">
    <property type="nucleotide sequence ID" value="XM_022606114.1"/>
</dbReference>
<dbReference type="GO" id="GO:0006886">
    <property type="term" value="P:intracellular protein transport"/>
    <property type="evidence" value="ECO:0007669"/>
    <property type="project" value="TreeGrafter"/>
</dbReference>
<dbReference type="PANTHER" id="PTHR47433">
    <property type="entry name" value="VACUOLAR PROTEIN SORTING-ASSOCIATED PROTEIN 17"/>
    <property type="match status" value="1"/>
</dbReference>
<dbReference type="AlphaFoldDB" id="W6MXJ3"/>
<reference evidence="4" key="2">
    <citation type="submission" date="2014-02" db="EMBL/GenBank/DDBJ databases">
        <title>Complete DNA sequence of /Kuraishia capsulata/ illustrates novel genomic features among budding yeasts (/Saccharomycotina/).</title>
        <authorList>
            <person name="Morales L."/>
            <person name="Noel B."/>
            <person name="Porcel B."/>
            <person name="Marcet-Houben M."/>
            <person name="Hullo M-F."/>
            <person name="Sacerdot C."/>
            <person name="Tekaia F."/>
            <person name="Leh-Louis V."/>
            <person name="Despons L."/>
            <person name="Khanna V."/>
            <person name="Aury J-M."/>
            <person name="Barbe V."/>
            <person name="Couloux A."/>
            <person name="Labadie K."/>
            <person name="Pelletier E."/>
            <person name="Souciet J-L."/>
            <person name="Boekhout T."/>
            <person name="Gabaldon T."/>
            <person name="Wincker P."/>
            <person name="Dujon B."/>
        </authorList>
    </citation>
    <scope>NUCLEOTIDE SEQUENCE</scope>
    <source>
        <strain evidence="4">CBS 1993</strain>
    </source>
</reference>
<keyword evidence="5" id="KW-1185">Reference proteome</keyword>
<comment type="function">
    <text evidence="1">Component of the membrane-associated retromer complex which is essential in endosome-to-Golgi retrograde transport.</text>
</comment>
<dbReference type="GO" id="GO:0042147">
    <property type="term" value="P:retrograde transport, endosome to Golgi"/>
    <property type="evidence" value="ECO:0007669"/>
    <property type="project" value="InterPro"/>
</dbReference>
<gene>
    <name evidence="4" type="ORF">KUCA_T00004976001</name>
</gene>
<dbReference type="HOGENOM" id="CLU_028982_1_0_1"/>
<feature type="region of interest" description="Disordered" evidence="2">
    <location>
        <begin position="478"/>
        <end position="536"/>
    </location>
</feature>
<dbReference type="Pfam" id="PF00787">
    <property type="entry name" value="PX"/>
    <property type="match status" value="1"/>
</dbReference>
<feature type="domain" description="PX" evidence="3">
    <location>
        <begin position="135"/>
        <end position="214"/>
    </location>
</feature>
<dbReference type="InterPro" id="IPR053055">
    <property type="entry name" value="VPS17"/>
</dbReference>
<dbReference type="GO" id="GO:0030905">
    <property type="term" value="C:retromer, tubulation complex"/>
    <property type="evidence" value="ECO:0007669"/>
    <property type="project" value="TreeGrafter"/>
</dbReference>
<dbReference type="PIRSF" id="PIRSF011791">
    <property type="entry name" value="Vps17"/>
    <property type="match status" value="1"/>
</dbReference>
<dbReference type="SUPFAM" id="SSF64268">
    <property type="entry name" value="PX domain"/>
    <property type="match status" value="1"/>
</dbReference>
<dbReference type="Gene3D" id="1.20.1270.60">
    <property type="entry name" value="Arfaptin homology (AH) domain/BAR domain"/>
    <property type="match status" value="1"/>
</dbReference>
<keyword evidence="1" id="KW-0653">Protein transport</keyword>
<keyword evidence="1" id="KW-0813">Transport</keyword>